<gene>
    <name evidence="9" type="ORF">B0A49_07993</name>
</gene>
<dbReference type="GO" id="GO:0000278">
    <property type="term" value="P:mitotic cell cycle"/>
    <property type="evidence" value="ECO:0007669"/>
    <property type="project" value="TreeGrafter"/>
</dbReference>
<dbReference type="PANTHER" id="PTHR34832:SF1">
    <property type="entry name" value="CENTROMERE PROTEIN W"/>
    <property type="match status" value="1"/>
</dbReference>
<evidence type="ECO:0000256" key="7">
    <source>
        <dbReference type="ARBA" id="ARBA00038432"/>
    </source>
</evidence>
<evidence type="ECO:0000256" key="1">
    <source>
        <dbReference type="ARBA" id="ARBA00004123"/>
    </source>
</evidence>
<evidence type="ECO:0000259" key="8">
    <source>
        <dbReference type="Pfam" id="PF00808"/>
    </source>
</evidence>
<dbReference type="PANTHER" id="PTHR34832">
    <property type="entry name" value="CENTROMERE PROTEIN W"/>
    <property type="match status" value="1"/>
</dbReference>
<dbReference type="AlphaFoldDB" id="A0A4U0VTE1"/>
<evidence type="ECO:0000256" key="2">
    <source>
        <dbReference type="ARBA" id="ARBA00004629"/>
    </source>
</evidence>
<evidence type="ECO:0000313" key="10">
    <source>
        <dbReference type="Proteomes" id="UP000308768"/>
    </source>
</evidence>
<dbReference type="Gene3D" id="1.10.20.10">
    <property type="entry name" value="Histone, subunit A"/>
    <property type="match status" value="1"/>
</dbReference>
<dbReference type="FunFam" id="1.10.20.10:FF:000075">
    <property type="entry name" value="WGS project CABT00000000 data, contig 2.56"/>
    <property type="match status" value="1"/>
</dbReference>
<protein>
    <recommendedName>
        <fullName evidence="8">Transcription factor CBF/NF-Y/archaeal histone domain-containing protein</fullName>
    </recommendedName>
</protein>
<feature type="domain" description="Transcription factor CBF/NF-Y/archaeal histone" evidence="8">
    <location>
        <begin position="9"/>
        <end position="68"/>
    </location>
</feature>
<keyword evidence="4" id="KW-0995">Kinetochore</keyword>
<dbReference type="GO" id="GO:0046982">
    <property type="term" value="F:protein heterodimerization activity"/>
    <property type="evidence" value="ECO:0007669"/>
    <property type="project" value="InterPro"/>
</dbReference>
<dbReference type="CDD" id="cd13732">
    <property type="entry name" value="HFD_CENP-W"/>
    <property type="match status" value="1"/>
</dbReference>
<keyword evidence="5" id="KW-0539">Nucleus</keyword>
<dbReference type="SUPFAM" id="SSF47113">
    <property type="entry name" value="Histone-fold"/>
    <property type="match status" value="1"/>
</dbReference>
<dbReference type="InterPro" id="IPR052484">
    <property type="entry name" value="CENP-W/WIP1"/>
</dbReference>
<dbReference type="OrthoDB" id="2543597at2759"/>
<dbReference type="InterPro" id="IPR003958">
    <property type="entry name" value="CBFA_NFYB_domain"/>
</dbReference>
<evidence type="ECO:0000256" key="4">
    <source>
        <dbReference type="ARBA" id="ARBA00022838"/>
    </source>
</evidence>
<dbReference type="GO" id="GO:0051382">
    <property type="term" value="P:kinetochore assembly"/>
    <property type="evidence" value="ECO:0007669"/>
    <property type="project" value="TreeGrafter"/>
</dbReference>
<evidence type="ECO:0000256" key="5">
    <source>
        <dbReference type="ARBA" id="ARBA00023242"/>
    </source>
</evidence>
<keyword evidence="3" id="KW-0158">Chromosome</keyword>
<comment type="subcellular location">
    <subcellularLocation>
        <location evidence="2">Chromosome</location>
        <location evidence="2">Centromere</location>
        <location evidence="2">Kinetochore</location>
    </subcellularLocation>
    <subcellularLocation>
        <location evidence="1">Nucleus</location>
    </subcellularLocation>
</comment>
<reference evidence="9 10" key="1">
    <citation type="submission" date="2017-03" db="EMBL/GenBank/DDBJ databases">
        <title>Genomes of endolithic fungi from Antarctica.</title>
        <authorList>
            <person name="Coleine C."/>
            <person name="Masonjones S."/>
            <person name="Stajich J.E."/>
        </authorList>
    </citation>
    <scope>NUCLEOTIDE SEQUENCE [LARGE SCALE GENOMIC DNA]</scope>
    <source>
        <strain evidence="9 10">CCFEE 5187</strain>
    </source>
</reference>
<keyword evidence="10" id="KW-1185">Reference proteome</keyword>
<evidence type="ECO:0000256" key="6">
    <source>
        <dbReference type="ARBA" id="ARBA00023328"/>
    </source>
</evidence>
<dbReference type="InterPro" id="IPR009072">
    <property type="entry name" value="Histone-fold"/>
</dbReference>
<evidence type="ECO:0000313" key="9">
    <source>
        <dbReference type="EMBL" id="TKA52774.1"/>
    </source>
</evidence>
<name>A0A4U0VTE1_9PEZI</name>
<sequence length="78" mass="8925">MAPSQTLYPRSTVKRIIKAHSDRKLSKNVDVMIFLDYTLFLQDLIREASIRSKQAGERGVSARTIRKATETSLRKFKG</sequence>
<dbReference type="Proteomes" id="UP000308768">
    <property type="component" value="Unassembled WGS sequence"/>
</dbReference>
<dbReference type="GO" id="GO:0000776">
    <property type="term" value="C:kinetochore"/>
    <property type="evidence" value="ECO:0007669"/>
    <property type="project" value="UniProtKB-KW"/>
</dbReference>
<dbReference type="Pfam" id="PF00808">
    <property type="entry name" value="CBFD_NFYB_HMF"/>
    <property type="match status" value="1"/>
</dbReference>
<dbReference type="GO" id="GO:0005654">
    <property type="term" value="C:nucleoplasm"/>
    <property type="evidence" value="ECO:0007669"/>
    <property type="project" value="TreeGrafter"/>
</dbReference>
<dbReference type="GO" id="GO:0007059">
    <property type="term" value="P:chromosome segregation"/>
    <property type="evidence" value="ECO:0007669"/>
    <property type="project" value="TreeGrafter"/>
</dbReference>
<dbReference type="STRING" id="331657.A0A4U0VTE1"/>
<evidence type="ECO:0000256" key="3">
    <source>
        <dbReference type="ARBA" id="ARBA00022454"/>
    </source>
</evidence>
<comment type="caution">
    <text evidence="9">The sequence shown here is derived from an EMBL/GenBank/DDBJ whole genome shotgun (WGS) entry which is preliminary data.</text>
</comment>
<proteinExistence type="inferred from homology"/>
<dbReference type="EMBL" id="NAJN01002429">
    <property type="protein sequence ID" value="TKA52774.1"/>
    <property type="molecule type" value="Genomic_DNA"/>
</dbReference>
<accession>A0A4U0VTE1</accession>
<keyword evidence="6" id="KW-0137">Centromere</keyword>
<organism evidence="9 10">
    <name type="scientific">Cryomyces minteri</name>
    <dbReference type="NCBI Taxonomy" id="331657"/>
    <lineage>
        <taxon>Eukaryota</taxon>
        <taxon>Fungi</taxon>
        <taxon>Dikarya</taxon>
        <taxon>Ascomycota</taxon>
        <taxon>Pezizomycotina</taxon>
        <taxon>Dothideomycetes</taxon>
        <taxon>Dothideomycetes incertae sedis</taxon>
        <taxon>Cryomyces</taxon>
    </lineage>
</organism>
<comment type="similarity">
    <text evidence="7">Belongs to the CENP-W/WIP1 family.</text>
</comment>